<dbReference type="Proteomes" id="UP000030149">
    <property type="component" value="Unassembled WGS sequence"/>
</dbReference>
<keyword evidence="3" id="KW-1185">Reference proteome</keyword>
<keyword evidence="1" id="KW-0812">Transmembrane</keyword>
<dbReference type="eggNOG" id="ENOG5030SBN">
    <property type="taxonomic scope" value="Bacteria"/>
</dbReference>
<reference evidence="2 3" key="2">
    <citation type="journal article" date="2015" name="Stand. Genomic Sci.">
        <title>High quality draft genomic sequence of Flavobacterium enshiense DK69(T) and comparison among Flavobacterium genomes.</title>
        <authorList>
            <person name="Zeng Z."/>
            <person name="Chen C."/>
            <person name="Du H."/>
            <person name="Wang G."/>
            <person name="Li M."/>
        </authorList>
    </citation>
    <scope>NUCLEOTIDE SEQUENCE [LARGE SCALE GENOMIC DNA]</scope>
    <source>
        <strain evidence="2 3">DK69</strain>
    </source>
</reference>
<keyword evidence="1" id="KW-0472">Membrane</keyword>
<feature type="transmembrane region" description="Helical" evidence="1">
    <location>
        <begin position="28"/>
        <end position="45"/>
    </location>
</feature>
<sequence>MPAANSGFVQAGVWVFIGNGQCLHFSPIFQLFSFSLFGIFVNISNKNPRLTQSRRDVSRHTNQKMRIPKMRIPTIIKRIGNYFFALILAIGCIFAGVLAIETSKLNLNQLDVFTGKIIEKGITSNSSNVSGKGEIRSDVFFVKLEGLNQILATYNPKKDYEKLNQSLSVGDIIKVYFRKSNSTNKANIATFQIEKNNEIILNKDDYQSREGIAGYFMIIGGIVLVGLAVYGDRKHYWKKK</sequence>
<dbReference type="STRING" id="1107311.Q767_08420"/>
<dbReference type="RefSeq" id="WP_023574941.1">
    <property type="nucleotide sequence ID" value="NZ_AVCS01000028.1"/>
</dbReference>
<gene>
    <name evidence="2" type="ORF">Q767_08420</name>
</gene>
<comment type="caution">
    <text evidence="2">The sequence shown here is derived from an EMBL/GenBank/DDBJ whole genome shotgun (WGS) entry which is preliminary data.</text>
</comment>
<name>V6S262_9FLAO</name>
<dbReference type="AlphaFoldDB" id="V6S262"/>
<feature type="transmembrane region" description="Helical" evidence="1">
    <location>
        <begin position="79"/>
        <end position="100"/>
    </location>
</feature>
<dbReference type="OrthoDB" id="1495199at2"/>
<dbReference type="EMBL" id="JRLZ01000007">
    <property type="protein sequence ID" value="KGO95965.1"/>
    <property type="molecule type" value="Genomic_DNA"/>
</dbReference>
<organism evidence="2 3">
    <name type="scientific">Flavobacterium enshiense DK69</name>
    <dbReference type="NCBI Taxonomy" id="1107311"/>
    <lineage>
        <taxon>Bacteria</taxon>
        <taxon>Pseudomonadati</taxon>
        <taxon>Bacteroidota</taxon>
        <taxon>Flavobacteriia</taxon>
        <taxon>Flavobacteriales</taxon>
        <taxon>Flavobacteriaceae</taxon>
        <taxon>Flavobacterium</taxon>
    </lineage>
</organism>
<protein>
    <submittedName>
        <fullName evidence="2">Uncharacterized protein</fullName>
    </submittedName>
</protein>
<evidence type="ECO:0000256" key="1">
    <source>
        <dbReference type="SAM" id="Phobius"/>
    </source>
</evidence>
<dbReference type="PATRIC" id="fig|1107311.3.peg.2955"/>
<feature type="transmembrane region" description="Helical" evidence="1">
    <location>
        <begin position="212"/>
        <end position="230"/>
    </location>
</feature>
<evidence type="ECO:0000313" key="2">
    <source>
        <dbReference type="EMBL" id="KGO95965.1"/>
    </source>
</evidence>
<reference evidence="3" key="1">
    <citation type="submission" date="2013-09" db="EMBL/GenBank/DDBJ databases">
        <authorList>
            <person name="Zeng Z."/>
            <person name="Chen C."/>
        </authorList>
    </citation>
    <scope>NUCLEOTIDE SEQUENCE [LARGE SCALE GENOMIC DNA]</scope>
    <source>
        <strain evidence="3">DK69</strain>
    </source>
</reference>
<evidence type="ECO:0000313" key="3">
    <source>
        <dbReference type="Proteomes" id="UP000030149"/>
    </source>
</evidence>
<accession>V6S262</accession>
<keyword evidence="1" id="KW-1133">Transmembrane helix</keyword>
<proteinExistence type="predicted"/>